<dbReference type="Gene3D" id="1.10.10.2830">
    <property type="match status" value="1"/>
</dbReference>
<sequence>MSNPFTKLKSKGSTINEILDAPLTININLDDIEVRPQIRKKFDGDHTVAGLSESIKKSGVMQAIGVWVHPTKGNYILIWGERRCRASRLAGLTQIPAKVYHFPEEGAEQKIRQLQYEENVHRKNLEQEEEANALKAQLDHLGSVEELLSRNSISRAWYVKAMAILDLPETTKRLVSEKISSDKELLYAVATIEREDPAKAEEIVERLKESDKSTSARKIVKEVKDRGKPEKPPKAKAKATDPDRDDRTGDIFAGQAPSVTTARPVHGGGGGDILAGMGAAGGDESPFTTSPPPTSPAPTAAASRQAKIESQAAPGQDAADAREWFDKGHRTSRTAPAVMKGLREGTFGMEGRAARRLAAFLSGADAAGEEEFSADEIEKML</sequence>
<dbReference type="PANTHER" id="PTHR33375:SF1">
    <property type="entry name" value="CHROMOSOME-PARTITIONING PROTEIN PARB-RELATED"/>
    <property type="match status" value="1"/>
</dbReference>
<dbReference type="SUPFAM" id="SSF110849">
    <property type="entry name" value="ParB/Sulfiredoxin"/>
    <property type="match status" value="1"/>
</dbReference>
<dbReference type="SMART" id="SM00470">
    <property type="entry name" value="ParB"/>
    <property type="match status" value="1"/>
</dbReference>
<gene>
    <name evidence="4" type="ORF">ACFSF0_19110</name>
</gene>
<protein>
    <submittedName>
        <fullName evidence="4">ParB/RepB/Spo0J family partition protein</fullName>
    </submittedName>
</protein>
<dbReference type="RefSeq" id="WP_187265811.1">
    <property type="nucleotide sequence ID" value="NZ_JBHUEJ010000046.1"/>
</dbReference>
<feature type="compositionally biased region" description="Basic and acidic residues" evidence="2">
    <location>
        <begin position="205"/>
        <end position="249"/>
    </location>
</feature>
<feature type="domain" description="ParB-like N-terminal" evidence="3">
    <location>
        <begin position="25"/>
        <end position="120"/>
    </location>
</feature>
<evidence type="ECO:0000313" key="4">
    <source>
        <dbReference type="EMBL" id="MFD1712712.1"/>
    </source>
</evidence>
<feature type="region of interest" description="Disordered" evidence="2">
    <location>
        <begin position="205"/>
        <end position="320"/>
    </location>
</feature>
<comment type="similarity">
    <text evidence="1">Belongs to the ParB family.</text>
</comment>
<organism evidence="4 5">
    <name type="scientific">Ottowia flava</name>
    <dbReference type="NCBI Taxonomy" id="2675430"/>
    <lineage>
        <taxon>Bacteria</taxon>
        <taxon>Pseudomonadati</taxon>
        <taxon>Pseudomonadota</taxon>
        <taxon>Betaproteobacteria</taxon>
        <taxon>Burkholderiales</taxon>
        <taxon>Comamonadaceae</taxon>
        <taxon>Ottowia</taxon>
    </lineage>
</organism>
<dbReference type="InterPro" id="IPR050336">
    <property type="entry name" value="Chromosome_partition/occlusion"/>
</dbReference>
<accession>A0ABW4KXC8</accession>
<evidence type="ECO:0000313" key="5">
    <source>
        <dbReference type="Proteomes" id="UP001597304"/>
    </source>
</evidence>
<dbReference type="Pfam" id="PF02195">
    <property type="entry name" value="ParB_N"/>
    <property type="match status" value="1"/>
</dbReference>
<evidence type="ECO:0000256" key="1">
    <source>
        <dbReference type="ARBA" id="ARBA00006295"/>
    </source>
</evidence>
<dbReference type="InterPro" id="IPR004437">
    <property type="entry name" value="ParB/RepB/Spo0J"/>
</dbReference>
<keyword evidence="5" id="KW-1185">Reference proteome</keyword>
<dbReference type="InterPro" id="IPR003115">
    <property type="entry name" value="ParB_N"/>
</dbReference>
<dbReference type="EMBL" id="JBHUEJ010000046">
    <property type="protein sequence ID" value="MFD1712712.1"/>
    <property type="molecule type" value="Genomic_DNA"/>
</dbReference>
<dbReference type="NCBIfam" id="TIGR00180">
    <property type="entry name" value="parB_part"/>
    <property type="match status" value="1"/>
</dbReference>
<evidence type="ECO:0000259" key="3">
    <source>
        <dbReference type="SMART" id="SM00470"/>
    </source>
</evidence>
<feature type="compositionally biased region" description="Gly residues" evidence="2">
    <location>
        <begin position="266"/>
        <end position="281"/>
    </location>
</feature>
<dbReference type="SUPFAM" id="SSF109709">
    <property type="entry name" value="KorB DNA-binding domain-like"/>
    <property type="match status" value="1"/>
</dbReference>
<name>A0ABW4KXC8_9BURK</name>
<dbReference type="PANTHER" id="PTHR33375">
    <property type="entry name" value="CHROMOSOME-PARTITIONING PROTEIN PARB-RELATED"/>
    <property type="match status" value="1"/>
</dbReference>
<reference evidence="5" key="1">
    <citation type="journal article" date="2019" name="Int. J. Syst. Evol. Microbiol.">
        <title>The Global Catalogue of Microorganisms (GCM) 10K type strain sequencing project: providing services to taxonomists for standard genome sequencing and annotation.</title>
        <authorList>
            <consortium name="The Broad Institute Genomics Platform"/>
            <consortium name="The Broad Institute Genome Sequencing Center for Infectious Disease"/>
            <person name="Wu L."/>
            <person name="Ma J."/>
        </authorList>
    </citation>
    <scope>NUCLEOTIDE SEQUENCE [LARGE SCALE GENOMIC DNA]</scope>
    <source>
        <strain evidence="5">LMG 29247</strain>
    </source>
</reference>
<dbReference type="Gene3D" id="3.90.1530.30">
    <property type="match status" value="1"/>
</dbReference>
<proteinExistence type="inferred from homology"/>
<dbReference type="InterPro" id="IPR036086">
    <property type="entry name" value="ParB/Sulfiredoxin_sf"/>
</dbReference>
<comment type="caution">
    <text evidence="4">The sequence shown here is derived from an EMBL/GenBank/DDBJ whole genome shotgun (WGS) entry which is preliminary data.</text>
</comment>
<dbReference type="Proteomes" id="UP001597304">
    <property type="component" value="Unassembled WGS sequence"/>
</dbReference>
<evidence type="ECO:0000256" key="2">
    <source>
        <dbReference type="SAM" id="MobiDB-lite"/>
    </source>
</evidence>